<feature type="chain" id="PRO_5045669294" evidence="1">
    <location>
        <begin position="26"/>
        <end position="127"/>
    </location>
</feature>
<protein>
    <submittedName>
        <fullName evidence="2">Uncharacterized protein</fullName>
    </submittedName>
</protein>
<evidence type="ECO:0000313" key="3">
    <source>
        <dbReference type="Proteomes" id="UP001062443"/>
    </source>
</evidence>
<sequence length="127" mass="13128">MSPRLSGVFIALLCVSSVAVMPVSAAEAGWGAAKCGAEPVAPVVHVGSVAQYNDSVDRVTAYEKQARAYNACVVAAANRAETAISDDARNRIAEVHKGSTAVQSRIATNFQKLSAVLANAGKHFAAK</sequence>
<reference evidence="2" key="1">
    <citation type="submission" date="2013-04" db="EMBL/GenBank/DDBJ databases">
        <title>The genome sequencing project of 58 acetic acid bacteria.</title>
        <authorList>
            <person name="Okamoto-Kainuma A."/>
            <person name="Ishikawa M."/>
            <person name="Umino S."/>
            <person name="Koizumi Y."/>
            <person name="Shiwa Y."/>
            <person name="Yoshikawa H."/>
            <person name="Matsutani M."/>
            <person name="Matsushita K."/>
        </authorList>
    </citation>
    <scope>NUCLEOTIDE SEQUENCE</scope>
    <source>
        <strain evidence="2">NBRC 106556</strain>
    </source>
</reference>
<accession>A0ABQ0QLT5</accession>
<evidence type="ECO:0000313" key="2">
    <source>
        <dbReference type="EMBL" id="GBR49761.1"/>
    </source>
</evidence>
<comment type="caution">
    <text evidence="2">The sequence shown here is derived from an EMBL/GenBank/DDBJ whole genome shotgun (WGS) entry which is preliminary data.</text>
</comment>
<proteinExistence type="predicted"/>
<dbReference type="RefSeq" id="WP_068172936.1">
    <property type="nucleotide sequence ID" value="NZ_BAQB01000134.1"/>
</dbReference>
<feature type="signal peptide" evidence="1">
    <location>
        <begin position="1"/>
        <end position="25"/>
    </location>
</feature>
<keyword evidence="1" id="KW-0732">Signal</keyword>
<name>A0ABQ0QLT5_9PROT</name>
<keyword evidence="3" id="KW-1185">Reference proteome</keyword>
<organism evidence="2 3">
    <name type="scientific">Neokomagataea tanensis NBRC 106556</name>
    <dbReference type="NCBI Taxonomy" id="1223519"/>
    <lineage>
        <taxon>Bacteria</taxon>
        <taxon>Pseudomonadati</taxon>
        <taxon>Pseudomonadota</taxon>
        <taxon>Alphaproteobacteria</taxon>
        <taxon>Acetobacterales</taxon>
        <taxon>Acetobacteraceae</taxon>
        <taxon>Neokomagataea</taxon>
    </lineage>
</organism>
<gene>
    <name evidence="2" type="ORF">AA106556_2119</name>
</gene>
<dbReference type="Proteomes" id="UP001062443">
    <property type="component" value="Unassembled WGS sequence"/>
</dbReference>
<dbReference type="EMBL" id="BAQB01000134">
    <property type="protein sequence ID" value="GBR49761.1"/>
    <property type="molecule type" value="Genomic_DNA"/>
</dbReference>
<evidence type="ECO:0000256" key="1">
    <source>
        <dbReference type="SAM" id="SignalP"/>
    </source>
</evidence>